<evidence type="ECO:0000256" key="2">
    <source>
        <dbReference type="ARBA" id="ARBA00010370"/>
    </source>
</evidence>
<evidence type="ECO:0000256" key="18">
    <source>
        <dbReference type="PIRSR" id="PIRSR001191-1"/>
    </source>
</evidence>
<feature type="binding site" evidence="20">
    <location>
        <position position="233"/>
    </location>
    <ligand>
        <name>Zn(2+)</name>
        <dbReference type="ChEBI" id="CHEBI:29105"/>
        <label>2</label>
        <note>catalytic</note>
    </ligand>
</feature>
<evidence type="ECO:0000256" key="22">
    <source>
        <dbReference type="PIRSR" id="PIRSR621190-4"/>
    </source>
</evidence>
<evidence type="ECO:0000259" key="25">
    <source>
        <dbReference type="SMART" id="SM00235"/>
    </source>
</evidence>
<dbReference type="InterPro" id="IPR001818">
    <property type="entry name" value="Pept_M10_metallopeptidase"/>
</dbReference>
<dbReference type="SMART" id="SM00120">
    <property type="entry name" value="HX"/>
    <property type="match status" value="4"/>
</dbReference>
<dbReference type="InterPro" id="IPR002477">
    <property type="entry name" value="Peptidoglycan-bd-like"/>
</dbReference>
<dbReference type="CDD" id="cd04278">
    <property type="entry name" value="ZnMc_MMP"/>
    <property type="match status" value="1"/>
</dbReference>
<dbReference type="Pfam" id="PF00045">
    <property type="entry name" value="Hemopexin"/>
    <property type="match status" value="3"/>
</dbReference>
<dbReference type="InterPro" id="IPR018487">
    <property type="entry name" value="Hemopexin-like_repeat"/>
</dbReference>
<dbReference type="Pfam" id="PF00413">
    <property type="entry name" value="Peptidase_M10"/>
    <property type="match status" value="1"/>
</dbReference>
<evidence type="ECO:0000313" key="27">
    <source>
        <dbReference type="Proteomes" id="UP000261540"/>
    </source>
</evidence>
<name>A0A3B3RWB3_9TELE</name>
<dbReference type="PANTHER" id="PTHR10201:SF151">
    <property type="entry name" value="INTERSTITIAL COLLAGENASE"/>
    <property type="match status" value="1"/>
</dbReference>
<evidence type="ECO:0000256" key="3">
    <source>
        <dbReference type="ARBA" id="ARBA00022525"/>
    </source>
</evidence>
<evidence type="ECO:0000256" key="19">
    <source>
        <dbReference type="PIRSR" id="PIRSR001191-2"/>
    </source>
</evidence>
<feature type="binding site" evidence="20">
    <location>
        <position position="172"/>
    </location>
    <ligand>
        <name>Ca(2+)</name>
        <dbReference type="ChEBI" id="CHEBI:29108"/>
        <label>3</label>
    </ligand>
</feature>
<dbReference type="InterPro" id="IPR006026">
    <property type="entry name" value="Peptidase_Metallo"/>
</dbReference>
<dbReference type="GO" id="GO:0004222">
    <property type="term" value="F:metalloendopeptidase activity"/>
    <property type="evidence" value="ECO:0007669"/>
    <property type="project" value="UniProtKB-EC"/>
</dbReference>
<evidence type="ECO:0000256" key="15">
    <source>
        <dbReference type="ARBA" id="ARBA00023157"/>
    </source>
</evidence>
<feature type="binding site" evidence="20">
    <location>
        <position position="327"/>
    </location>
    <ligand>
        <name>Ca(2+)</name>
        <dbReference type="ChEBI" id="CHEBI:29108"/>
        <label>4</label>
    </ligand>
</feature>
<feature type="binding site" evidence="20">
    <location>
        <position position="171"/>
    </location>
    <ligand>
        <name>Ca(2+)</name>
        <dbReference type="ChEBI" id="CHEBI:29108"/>
        <label>3</label>
    </ligand>
</feature>
<comment type="similarity">
    <text evidence="2">Belongs to the peptidase M10A family.</text>
</comment>
<feature type="binding site" evidence="20">
    <location>
        <position position="188"/>
    </location>
    <ligand>
        <name>Ca(2+)</name>
        <dbReference type="ChEBI" id="CHEBI:29108"/>
        <label>2</label>
    </ligand>
</feature>
<dbReference type="InterPro" id="IPR036365">
    <property type="entry name" value="PGBD-like_sf"/>
</dbReference>
<evidence type="ECO:0000256" key="13">
    <source>
        <dbReference type="ARBA" id="ARBA00023105"/>
    </source>
</evidence>
<feature type="binding site" evidence="20">
    <location>
        <position position="179"/>
    </location>
    <ligand>
        <name>Zn(2+)</name>
        <dbReference type="ChEBI" id="CHEBI:29105"/>
        <label>1</label>
    </ligand>
</feature>
<dbReference type="GO" id="GO:0008270">
    <property type="term" value="F:zinc ion binding"/>
    <property type="evidence" value="ECO:0007669"/>
    <property type="project" value="InterPro"/>
</dbReference>
<dbReference type="OrthoDB" id="406838at2759"/>
<keyword evidence="7 24" id="KW-0732">Signal</keyword>
<dbReference type="GO" id="GO:0030198">
    <property type="term" value="P:extracellular matrix organization"/>
    <property type="evidence" value="ECO:0007669"/>
    <property type="project" value="TreeGrafter"/>
</dbReference>
<dbReference type="EC" id="3.4.24.7" evidence="17"/>
<keyword evidence="11 20" id="KW-0106">Calcium</keyword>
<dbReference type="AlphaFoldDB" id="A0A3B3RWB3"/>
<dbReference type="SUPFAM" id="SSF55486">
    <property type="entry name" value="Metalloproteases ('zincins'), catalytic domain"/>
    <property type="match status" value="1"/>
</dbReference>
<dbReference type="FunFam" id="3.40.390.10:FF:000007">
    <property type="entry name" value="Collagenase 3"/>
    <property type="match status" value="1"/>
</dbReference>
<dbReference type="PROSITE" id="PS51642">
    <property type="entry name" value="HEMOPEXIN_2"/>
    <property type="match status" value="3"/>
</dbReference>
<dbReference type="SMART" id="SM00235">
    <property type="entry name" value="ZnMc"/>
    <property type="match status" value="1"/>
</dbReference>
<feature type="binding site" evidence="20">
    <location>
        <position position="120"/>
    </location>
    <ligand>
        <name>Ca(2+)</name>
        <dbReference type="ChEBI" id="CHEBI:29108"/>
        <label>1</label>
    </ligand>
</feature>
<dbReference type="InterPro" id="IPR024079">
    <property type="entry name" value="MetalloPept_cat_dom_sf"/>
</dbReference>
<dbReference type="PROSITE" id="PS00024">
    <property type="entry name" value="HEMOPEXIN"/>
    <property type="match status" value="1"/>
</dbReference>
<feature type="binding site" evidence="20">
    <location>
        <position position="283"/>
    </location>
    <ligand>
        <name>Ca(2+)</name>
        <dbReference type="ChEBI" id="CHEBI:29108"/>
        <label>4</label>
    </ligand>
</feature>
<dbReference type="GO" id="GO:0006508">
    <property type="term" value="P:proteolysis"/>
    <property type="evidence" value="ECO:0007669"/>
    <property type="project" value="UniProtKB-KW"/>
</dbReference>
<dbReference type="Ensembl" id="ENSPKIT00000002699.1">
    <property type="protein sequence ID" value="ENSPKIP00000022046.1"/>
    <property type="gene ID" value="ENSPKIG00000006205.1"/>
</dbReference>
<reference evidence="26" key="2">
    <citation type="submission" date="2025-09" db="UniProtKB">
        <authorList>
            <consortium name="Ensembl"/>
        </authorList>
    </citation>
    <scope>IDENTIFICATION</scope>
</reference>
<feature type="binding site" evidence="19">
    <location>
        <position position="225"/>
    </location>
    <ligand>
        <name>Zn(2+)</name>
        <dbReference type="ChEBI" id="CHEBI:29105"/>
        <label>2</label>
        <note>catalytic</note>
    </ligand>
</feature>
<feature type="binding site" evidence="19">
    <location>
        <position position="215"/>
    </location>
    <ligand>
        <name>Zn(2+)</name>
        <dbReference type="ChEBI" id="CHEBI:29105"/>
        <label>2</label>
        <note>catalytic</note>
    </ligand>
</feature>
<dbReference type="InterPro" id="IPR033739">
    <property type="entry name" value="M10A_MMP"/>
</dbReference>
<keyword evidence="6 19" id="KW-0479">Metal-binding</keyword>
<feature type="binding site" evidence="20">
    <location>
        <position position="164"/>
    </location>
    <ligand>
        <name>Zn(2+)</name>
        <dbReference type="ChEBI" id="CHEBI:29105"/>
        <label>1</label>
    </ligand>
</feature>
<dbReference type="Pfam" id="PF01471">
    <property type="entry name" value="PG_binding_1"/>
    <property type="match status" value="1"/>
</dbReference>
<comment type="subcellular location">
    <subcellularLocation>
        <location evidence="1">Secreted</location>
        <location evidence="1">Extracellular space</location>
        <location evidence="1">Extracellular matrix</location>
    </subcellularLocation>
</comment>
<keyword evidence="15 21" id="KW-1015">Disulfide bond</keyword>
<accession>A0A3B3RWB3</accession>
<feature type="repeat" description="Hemopexin" evidence="23">
    <location>
        <begin position="323"/>
        <end position="369"/>
    </location>
</feature>
<feature type="binding site" evidence="20">
    <location>
        <position position="154"/>
    </location>
    <ligand>
        <name>Ca(2+)</name>
        <dbReference type="ChEBI" id="CHEBI:29108"/>
        <label>2</label>
    </ligand>
</feature>
<evidence type="ECO:0000256" key="14">
    <source>
        <dbReference type="ARBA" id="ARBA00023145"/>
    </source>
</evidence>
<dbReference type="CDD" id="cd00094">
    <property type="entry name" value="HX"/>
    <property type="match status" value="1"/>
</dbReference>
<dbReference type="PRINTS" id="PR00138">
    <property type="entry name" value="MATRIXIN"/>
</dbReference>
<feature type="domain" description="Peptidase metallopeptidase" evidence="25">
    <location>
        <begin position="101"/>
        <end position="261"/>
    </location>
</feature>
<comment type="cofactor">
    <cofactor evidence="20">
        <name>Zn(2+)</name>
        <dbReference type="ChEBI" id="CHEBI:29105"/>
    </cofactor>
    <text evidence="20">Binds 2 Zn(2+) ions per subunit.</text>
</comment>
<feature type="binding site" evidence="20">
    <location>
        <position position="197"/>
    </location>
    <ligand>
        <name>Ca(2+)</name>
        <dbReference type="ChEBI" id="CHEBI:29108"/>
        <label>3</label>
    </ligand>
</feature>
<dbReference type="InterPro" id="IPR018486">
    <property type="entry name" value="Hemopexin_CS"/>
</dbReference>
<evidence type="ECO:0000256" key="11">
    <source>
        <dbReference type="ARBA" id="ARBA00022837"/>
    </source>
</evidence>
<keyword evidence="4" id="KW-0272">Extracellular matrix</keyword>
<feature type="signal peptide" evidence="24">
    <location>
        <begin position="1"/>
        <end position="18"/>
    </location>
</feature>
<keyword evidence="5" id="KW-0645">Protease</keyword>
<dbReference type="SUPFAM" id="SSF50923">
    <property type="entry name" value="Hemopexin-like domain"/>
    <property type="match status" value="1"/>
</dbReference>
<comment type="cofactor">
    <cofactor evidence="20">
        <name>Ca(2+)</name>
        <dbReference type="ChEBI" id="CHEBI:29108"/>
    </cofactor>
    <text evidence="20">Can bind about 5 Ca(2+) ions per subunit.</text>
</comment>
<feature type="binding site" evidence="20">
    <location>
        <position position="329"/>
    </location>
    <ligand>
        <name>Ca(2+)</name>
        <dbReference type="ChEBI" id="CHEBI:29108"/>
        <label>5</label>
    </ligand>
</feature>
<keyword evidence="27" id="KW-1185">Reference proteome</keyword>
<dbReference type="InterPro" id="IPR036375">
    <property type="entry name" value="Hemopexin-like_dom_sf"/>
</dbReference>
<evidence type="ECO:0000256" key="16">
    <source>
        <dbReference type="ARBA" id="ARBA00036005"/>
    </source>
</evidence>
<keyword evidence="13" id="KW-0177">Collagen degradation</keyword>
<feature type="binding site" evidence="20">
    <location>
        <position position="194"/>
    </location>
    <ligand>
        <name>Ca(2+)</name>
        <dbReference type="ChEBI" id="CHEBI:29108"/>
        <label>3</label>
    </ligand>
</feature>
<dbReference type="Proteomes" id="UP000261540">
    <property type="component" value="Unplaced"/>
</dbReference>
<feature type="active site" evidence="18">
    <location>
        <position position="216"/>
    </location>
</feature>
<evidence type="ECO:0000256" key="6">
    <source>
        <dbReference type="ARBA" id="ARBA00022723"/>
    </source>
</evidence>
<dbReference type="SUPFAM" id="SSF47090">
    <property type="entry name" value="PGBD-like"/>
    <property type="match status" value="1"/>
</dbReference>
<dbReference type="STRING" id="1676925.ENSPKIP00000022046"/>
<dbReference type="Gene3D" id="3.40.390.10">
    <property type="entry name" value="Collagenase (Catalytic Domain)"/>
    <property type="match status" value="1"/>
</dbReference>
<feature type="binding site" evidence="20">
    <location>
        <position position="377"/>
    </location>
    <ligand>
        <name>Ca(2+)</name>
        <dbReference type="ChEBI" id="CHEBI:29108"/>
        <label>5</label>
    </ligand>
</feature>
<feature type="repeat" description="Hemopexin" evidence="23">
    <location>
        <begin position="273"/>
        <end position="322"/>
    </location>
</feature>
<dbReference type="InterPro" id="IPR000585">
    <property type="entry name" value="Hemopexin-like_dom"/>
</dbReference>
<keyword evidence="9" id="KW-0378">Hydrolase</keyword>
<evidence type="ECO:0000256" key="1">
    <source>
        <dbReference type="ARBA" id="ARBA00004498"/>
    </source>
</evidence>
<evidence type="ECO:0000256" key="24">
    <source>
        <dbReference type="SAM" id="SignalP"/>
    </source>
</evidence>
<dbReference type="GO" id="GO:0031012">
    <property type="term" value="C:extracellular matrix"/>
    <property type="evidence" value="ECO:0007669"/>
    <property type="project" value="InterPro"/>
</dbReference>
<dbReference type="PANTHER" id="PTHR10201">
    <property type="entry name" value="MATRIX METALLOPROTEINASE"/>
    <property type="match status" value="1"/>
</dbReference>
<feature type="binding site" evidence="20">
    <location>
        <position position="197"/>
    </location>
    <ligand>
        <name>Ca(2+)</name>
        <dbReference type="ChEBI" id="CHEBI:29108"/>
        <label>1</label>
    </ligand>
</feature>
<evidence type="ECO:0000256" key="23">
    <source>
        <dbReference type="PROSITE-ProRule" id="PRU01011"/>
    </source>
</evidence>
<keyword evidence="3" id="KW-0964">Secreted</keyword>
<evidence type="ECO:0000256" key="17">
    <source>
        <dbReference type="ARBA" id="ARBA00038924"/>
    </source>
</evidence>
<feature type="modified residue" description="Phosphotyrosine; by PKDCC" evidence="22">
    <location>
        <position position="358"/>
    </location>
</feature>
<dbReference type="InterPro" id="IPR021190">
    <property type="entry name" value="Pept_M10A"/>
</dbReference>
<organism evidence="26 27">
    <name type="scientific">Paramormyrops kingsleyae</name>
    <dbReference type="NCBI Taxonomy" id="1676925"/>
    <lineage>
        <taxon>Eukaryota</taxon>
        <taxon>Metazoa</taxon>
        <taxon>Chordata</taxon>
        <taxon>Craniata</taxon>
        <taxon>Vertebrata</taxon>
        <taxon>Euteleostomi</taxon>
        <taxon>Actinopterygii</taxon>
        <taxon>Neopterygii</taxon>
        <taxon>Teleostei</taxon>
        <taxon>Osteoglossocephala</taxon>
        <taxon>Osteoglossomorpha</taxon>
        <taxon>Osteoglossiformes</taxon>
        <taxon>Mormyridae</taxon>
        <taxon>Paramormyrops</taxon>
    </lineage>
</organism>
<dbReference type="GeneTree" id="ENSGT00940000154907"/>
<keyword evidence="12" id="KW-0482">Metalloprotease</keyword>
<feature type="disulfide bond" evidence="21">
    <location>
        <begin position="276"/>
        <end position="463"/>
    </location>
</feature>
<comment type="catalytic activity">
    <reaction evidence="16">
        <text>Cleavage of the triple helix of collagen at about three-quarters of the length of the molecule from the N-terminus, at 775-Gly-|-Ile-776 in the alpha1(I) chain. Cleaves synthetic substrates and alpha-macroglobulins at bonds where P1' is a hydrophobic residue.</text>
        <dbReference type="EC" id="3.4.24.7"/>
    </reaction>
</comment>
<evidence type="ECO:0000256" key="8">
    <source>
        <dbReference type="ARBA" id="ARBA00022737"/>
    </source>
</evidence>
<keyword evidence="14" id="KW-0865">Zymogen</keyword>
<dbReference type="PIRSF" id="PIRSF001191">
    <property type="entry name" value="Peptidase_M10A_matrix"/>
    <property type="match status" value="1"/>
</dbReference>
<reference evidence="26" key="1">
    <citation type="submission" date="2025-08" db="UniProtKB">
        <authorList>
            <consortium name="Ensembl"/>
        </authorList>
    </citation>
    <scope>IDENTIFICATION</scope>
</reference>
<feature type="repeat" description="Hemopexin" evidence="23">
    <location>
        <begin position="371"/>
        <end position="419"/>
    </location>
</feature>
<feature type="binding site" evidence="20">
    <location>
        <position position="166"/>
    </location>
    <ligand>
        <name>Zn(2+)</name>
        <dbReference type="ChEBI" id="CHEBI:29105"/>
        <label>1</label>
    </ligand>
</feature>
<evidence type="ECO:0000256" key="5">
    <source>
        <dbReference type="ARBA" id="ARBA00022670"/>
    </source>
</evidence>
<evidence type="ECO:0000313" key="26">
    <source>
        <dbReference type="Ensembl" id="ENSPKIP00000022046.1"/>
    </source>
</evidence>
<feature type="chain" id="PRO_5017236253" description="interstitial collagenase" evidence="24">
    <location>
        <begin position="19"/>
        <end position="465"/>
    </location>
</feature>
<evidence type="ECO:0000256" key="21">
    <source>
        <dbReference type="PIRSR" id="PIRSR621190-3"/>
    </source>
</evidence>
<feature type="binding site" description="in inhibited form" evidence="20">
    <location>
        <position position="88"/>
    </location>
    <ligand>
        <name>Zn(2+)</name>
        <dbReference type="ChEBI" id="CHEBI:29105"/>
        <label>2</label>
        <note>catalytic</note>
    </ligand>
</feature>
<sequence>MRAGTLYVFACLAIAARSAPLPPGSNASFAEDYLEKFFDLKNTNTSSSNNRRVSPFNLKLREMQQFFRLEETGVLDEKTLEVMNKPRCGIPDMAEYSTFPGNLKWPNNNVTYRIENYTPDLPRSEVDQVIKDALDVWAKVSPLRFIRINSGVADIMISFGRREHGDAYPFDGPDGTLAHAFAPSAGLGGDTHFDEDETFTSHTTAGYNLFNVAAHEFGHALGLSHSTDPGALMYPIYSYRDPSTFVLPFDDMKGIQSLYGVKNTGDPGPPKTPNGCDPNLVLDAVTSLRGEMMFFKDKYFWRSLPQSNQQELHLISSFWPELPNNIDAAYENPSLDRVFLFKDDKVWALSGYDVAAGYPKSLSQIGLQARIKKITAAVHNTKTKKTLIFVNDQYYSYSGDLKSMDNGYPRPVASDFKGMQGEVMAAFQVKDFIYLLNGSTMYEFNARDKTFSRRLKANFFMGCSR</sequence>
<feature type="binding site" evidence="20">
    <location>
        <position position="190"/>
    </location>
    <ligand>
        <name>Ca(2+)</name>
        <dbReference type="ChEBI" id="CHEBI:29108"/>
        <label>2</label>
    </ligand>
</feature>
<evidence type="ECO:0000256" key="12">
    <source>
        <dbReference type="ARBA" id="ARBA00023049"/>
    </source>
</evidence>
<dbReference type="Gene3D" id="2.110.10.10">
    <property type="entry name" value="Hemopexin-like domain"/>
    <property type="match status" value="1"/>
</dbReference>
<dbReference type="KEGG" id="pki:111860877"/>
<evidence type="ECO:0000256" key="10">
    <source>
        <dbReference type="ARBA" id="ARBA00022833"/>
    </source>
</evidence>
<feature type="binding site" evidence="19">
    <location>
        <position position="219"/>
    </location>
    <ligand>
        <name>Zn(2+)</name>
        <dbReference type="ChEBI" id="CHEBI:29105"/>
        <label>2</label>
        <note>catalytic</note>
    </ligand>
</feature>
<proteinExistence type="inferred from homology"/>
<evidence type="ECO:0000256" key="7">
    <source>
        <dbReference type="ARBA" id="ARBA00022729"/>
    </source>
</evidence>
<feature type="binding site" evidence="20">
    <location>
        <position position="192"/>
    </location>
    <ligand>
        <name>Zn(2+)</name>
        <dbReference type="ChEBI" id="CHEBI:29105"/>
        <label>1</label>
    </ligand>
</feature>
<evidence type="ECO:0000256" key="9">
    <source>
        <dbReference type="ARBA" id="ARBA00022801"/>
    </source>
</evidence>
<protein>
    <recommendedName>
        <fullName evidence="17">interstitial collagenase</fullName>
        <ecNumber evidence="17">3.4.24.7</ecNumber>
    </recommendedName>
</protein>
<dbReference type="FunFam" id="2.110.10.10:FF:000002">
    <property type="entry name" value="Matrix metallopeptidase 3"/>
    <property type="match status" value="1"/>
</dbReference>
<dbReference type="GO" id="GO:0030574">
    <property type="term" value="P:collagen catabolic process"/>
    <property type="evidence" value="ECO:0007669"/>
    <property type="project" value="UniProtKB-KW"/>
</dbReference>
<evidence type="ECO:0000256" key="4">
    <source>
        <dbReference type="ARBA" id="ARBA00022530"/>
    </source>
</evidence>
<keyword evidence="8" id="KW-0677">Repeat</keyword>
<keyword evidence="10 19" id="KW-0862">Zinc</keyword>
<evidence type="ECO:0000256" key="20">
    <source>
        <dbReference type="PIRSR" id="PIRSR621190-2"/>
    </source>
</evidence>